<dbReference type="Pfam" id="PF13307">
    <property type="entry name" value="Helicase_C_2"/>
    <property type="match status" value="1"/>
</dbReference>
<keyword evidence="3" id="KW-0067">ATP-binding</keyword>
<dbReference type="InterPro" id="IPR027417">
    <property type="entry name" value="P-loop_NTPase"/>
</dbReference>
<dbReference type="RefSeq" id="YP_009873805.1">
    <property type="nucleotide sequence ID" value="NC_049340.1"/>
</dbReference>
<feature type="compositionally biased region" description="Polar residues" evidence="1">
    <location>
        <begin position="7"/>
        <end position="18"/>
    </location>
</feature>
<dbReference type="SUPFAM" id="SSF52540">
    <property type="entry name" value="P-loop containing nucleoside triphosphate hydrolases"/>
    <property type="match status" value="1"/>
</dbReference>
<dbReference type="KEGG" id="vg:55802926"/>
<name>A0A5S9HXE3_9CAUD</name>
<dbReference type="Gene3D" id="3.40.50.300">
    <property type="entry name" value="P-loop containing nucleotide triphosphate hydrolases"/>
    <property type="match status" value="2"/>
</dbReference>
<evidence type="ECO:0000313" key="4">
    <source>
        <dbReference type="Proteomes" id="UP000422648"/>
    </source>
</evidence>
<keyword evidence="3" id="KW-0547">Nucleotide-binding</keyword>
<dbReference type="InterPro" id="IPR045028">
    <property type="entry name" value="DinG/Rad3-like"/>
</dbReference>
<dbReference type="GO" id="GO:0005524">
    <property type="term" value="F:ATP binding"/>
    <property type="evidence" value="ECO:0007669"/>
    <property type="project" value="InterPro"/>
</dbReference>
<dbReference type="InterPro" id="IPR006555">
    <property type="entry name" value="ATP-dep_Helicase_C"/>
</dbReference>
<dbReference type="GO" id="GO:0003677">
    <property type="term" value="F:DNA binding"/>
    <property type="evidence" value="ECO:0007669"/>
    <property type="project" value="InterPro"/>
</dbReference>
<dbReference type="GeneID" id="55802926"/>
<evidence type="ECO:0000313" key="3">
    <source>
        <dbReference type="EMBL" id="BBI90513.1"/>
    </source>
</evidence>
<feature type="domain" description="ATP-dependent helicase C-terminal" evidence="2">
    <location>
        <begin position="512"/>
        <end position="629"/>
    </location>
</feature>
<sequence>MKEDNHPNTASDMETMTNEFGVPEQDEKLGKLKTDVSESRTVSSYSREEFITAFKKTVAFFKNIEGIDINRMRTQFEYVKRTVDAFGDGRESVIFIAPTGFGKSFYAYAITKLFEFLDSGNSSYILTPNKFLQEQYEKDIKGFDLSTYKMLKGQANYTCTVNKKPFTERECGDDSVSNVINSGKWKGCVGICPYIQERIKAIRAKTTVFNYNYWLTTLNNVYPILGDSSPFKPRTLTIFDETHTLGNIVQDMFAVEFSLNSIIRRSRAFSQMLINQSGCELNIVDELNMIVDAFESINSNIDANEYVYEKLMQLYKGLTSLFKKYDTELGRLLDKLPTDLDDKPILQDVHKDLIKFNETIIEWNDKLGQLIDVYAKFGKETIVASIEEITDDKVKVIPEFGSISKTRLKLQCTNESELCKMAVHEKSDYKVFMSATLGDMDAYAEQTGIKNYAKLEVPQIFNYDKSPIYSVTPMLSMNYRNKAQNKPAMVQRILKIIDHHEGQRGLIHTGNFELMRALQETGHPRIITYTNSDEKSKILDILKNSEDCVIAGPSLVEGVDLKDDLCRFMVFMKVPFLSMGDRLTKKKMEIYRKWYGWNAMSNVLQGLGRGIRNDKDWCVSYLLDSSFQSFFHNNPAPKWVEDRFKLMESTNIGVEYDPDAEFDNIEW</sequence>
<dbReference type="PANTHER" id="PTHR11472">
    <property type="entry name" value="DNA REPAIR DEAD HELICASE RAD3/XP-D SUBFAMILY MEMBER"/>
    <property type="match status" value="1"/>
</dbReference>
<dbReference type="GO" id="GO:0003678">
    <property type="term" value="F:DNA helicase activity"/>
    <property type="evidence" value="ECO:0007669"/>
    <property type="project" value="TreeGrafter"/>
</dbReference>
<dbReference type="InterPro" id="IPR006935">
    <property type="entry name" value="Helicase/UvrB_N"/>
</dbReference>
<evidence type="ECO:0000259" key="2">
    <source>
        <dbReference type="SMART" id="SM00491"/>
    </source>
</evidence>
<organism evidence="3 4">
    <name type="scientific">Tenacibaculum phage PTm1</name>
    <dbReference type="NCBI Taxonomy" id="2547425"/>
    <lineage>
        <taxon>Viruses</taxon>
        <taxon>Duplodnaviria</taxon>
        <taxon>Heunggongvirae</taxon>
        <taxon>Uroviricota</taxon>
        <taxon>Caudoviricetes</taxon>
        <taxon>Shirahamavirus</taxon>
        <taxon>Shirahamavirus PTm1</taxon>
    </lineage>
</organism>
<dbReference type="SMART" id="SM00491">
    <property type="entry name" value="HELICc2"/>
    <property type="match status" value="1"/>
</dbReference>
<feature type="region of interest" description="Disordered" evidence="1">
    <location>
        <begin position="1"/>
        <end position="27"/>
    </location>
</feature>
<evidence type="ECO:0000256" key="1">
    <source>
        <dbReference type="SAM" id="MobiDB-lite"/>
    </source>
</evidence>
<keyword evidence="4" id="KW-1185">Reference proteome</keyword>
<dbReference type="Pfam" id="PF04851">
    <property type="entry name" value="ResIII"/>
    <property type="match status" value="1"/>
</dbReference>
<accession>A0A5S9HXE3</accession>
<reference evidence="3 4" key="1">
    <citation type="journal article" date="2019" name="Arch. Virol.">
        <title>A novel jumbo Tenacibaculum maritimum lytic phage with head-fiber-like appendages.</title>
        <authorList>
            <person name="Kawato Y."/>
            <person name="Istiqomah I."/>
            <person name="Gaafar A.Y."/>
            <person name="Hanaoka M."/>
            <person name="Ishimaru K."/>
            <person name="Yasuike M."/>
            <person name="Nishiki I."/>
            <person name="Nakamura Y."/>
            <person name="Fujiwara A."/>
            <person name="Nakai T."/>
        </authorList>
    </citation>
    <scope>NUCLEOTIDE SEQUENCE [LARGE SCALE GENOMIC DNA]</scope>
    <source>
        <strain evidence="3 4">PTm1</strain>
    </source>
</reference>
<dbReference type="GO" id="GO:0006139">
    <property type="term" value="P:nucleobase-containing compound metabolic process"/>
    <property type="evidence" value="ECO:0007669"/>
    <property type="project" value="InterPro"/>
</dbReference>
<proteinExistence type="predicted"/>
<keyword evidence="3" id="KW-0378">Hydrolase</keyword>
<dbReference type="EMBL" id="AP019524">
    <property type="protein sequence ID" value="BBI90513.1"/>
    <property type="molecule type" value="Genomic_DNA"/>
</dbReference>
<keyword evidence="3" id="KW-0347">Helicase</keyword>
<dbReference type="GO" id="GO:0016818">
    <property type="term" value="F:hydrolase activity, acting on acid anhydrides, in phosphorus-containing anhydrides"/>
    <property type="evidence" value="ECO:0007669"/>
    <property type="project" value="InterPro"/>
</dbReference>
<dbReference type="PANTHER" id="PTHR11472:SF34">
    <property type="entry name" value="REGULATOR OF TELOMERE ELONGATION HELICASE 1"/>
    <property type="match status" value="1"/>
</dbReference>
<protein>
    <submittedName>
        <fullName evidence="3">Rad3-related DNA helicase</fullName>
    </submittedName>
</protein>
<dbReference type="Proteomes" id="UP000422648">
    <property type="component" value="Segment"/>
</dbReference>